<dbReference type="Pfam" id="PF00672">
    <property type="entry name" value="HAMP"/>
    <property type="match status" value="1"/>
</dbReference>
<dbReference type="EMBL" id="CP071793">
    <property type="protein sequence ID" value="QTD51718.1"/>
    <property type="molecule type" value="Genomic_DNA"/>
</dbReference>
<dbReference type="FunFam" id="3.30.565.10:FF:000006">
    <property type="entry name" value="Sensor histidine kinase WalK"/>
    <property type="match status" value="1"/>
</dbReference>
<dbReference type="SUPFAM" id="SSF47384">
    <property type="entry name" value="Homodimeric domain of signal transducing histidine kinase"/>
    <property type="match status" value="1"/>
</dbReference>
<evidence type="ECO:0000259" key="13">
    <source>
        <dbReference type="PROSITE" id="PS50885"/>
    </source>
</evidence>
<dbReference type="PRINTS" id="PR00344">
    <property type="entry name" value="BCTRLSENSOR"/>
</dbReference>
<dbReference type="GO" id="GO:0005886">
    <property type="term" value="C:plasma membrane"/>
    <property type="evidence" value="ECO:0007669"/>
    <property type="project" value="TreeGrafter"/>
</dbReference>
<evidence type="ECO:0000256" key="7">
    <source>
        <dbReference type="ARBA" id="ARBA00022777"/>
    </source>
</evidence>
<dbReference type="InterPro" id="IPR036097">
    <property type="entry name" value="HisK_dim/P_sf"/>
</dbReference>
<dbReference type="PANTHER" id="PTHR45436">
    <property type="entry name" value="SENSOR HISTIDINE KINASE YKOH"/>
    <property type="match status" value="1"/>
</dbReference>
<keyword evidence="10 11" id="KW-0472">Membrane</keyword>
<proteinExistence type="predicted"/>
<organism evidence="14 15">
    <name type="scientific">Sulfidibacter corallicola</name>
    <dbReference type="NCBI Taxonomy" id="2818388"/>
    <lineage>
        <taxon>Bacteria</taxon>
        <taxon>Pseudomonadati</taxon>
        <taxon>Acidobacteriota</taxon>
        <taxon>Holophagae</taxon>
        <taxon>Acanthopleuribacterales</taxon>
        <taxon>Acanthopleuribacteraceae</taxon>
        <taxon>Sulfidibacter</taxon>
    </lineage>
</organism>
<dbReference type="InterPro" id="IPR004358">
    <property type="entry name" value="Sig_transdc_His_kin-like_C"/>
</dbReference>
<protein>
    <recommendedName>
        <fullName evidence="3">histidine kinase</fullName>
        <ecNumber evidence="3">2.7.13.3</ecNumber>
    </recommendedName>
</protein>
<dbReference type="Gene3D" id="1.10.287.130">
    <property type="match status" value="1"/>
</dbReference>
<dbReference type="SMART" id="SM00304">
    <property type="entry name" value="HAMP"/>
    <property type="match status" value="1"/>
</dbReference>
<dbReference type="SMART" id="SM00387">
    <property type="entry name" value="HATPase_c"/>
    <property type="match status" value="1"/>
</dbReference>
<sequence length="458" mass="50118">MFRSLTARIALSFVFLTLALNIALLGVLRYAISSSYQKGIDTFLLEFAEGDLPDPDTPSTIEDLKADMERDPIGKDFYLRVLGPDNEVLVAAGMPDHPGLAPVRALAANTRLGHQRIDTVGLANGTELRVVTRKFEKGFAFQAGALLLPDPALEGRVMRFGLLSVVLLSLVAASIGWWMARRAMKGVRDVTLTARDILKGDLAARVPARQSVVEVSELANAFNTMLDRIETLVKDVKGVSASMAHDLRGPLTRIRGYSELALRGEKSGEDYKETASLVVEETLALEGLIDTTLEIIALDARTHPTRLVPTDLSELMHDTLDIYGDLAEEKGIHLEFTKQGETMARVDPATMRRVLANLVDNAIKFTPRQGTVRLSVEGLRYQVVLVVSDTGPGVPLADRSRVFDRFYRGDTSRGTPGYGLGLSYVQAAIRAHGGRIEIDDEPNGGARFVLWLPDSPER</sequence>
<evidence type="ECO:0000256" key="6">
    <source>
        <dbReference type="ARBA" id="ARBA00022692"/>
    </source>
</evidence>
<accession>A0A8A4TRR6</accession>
<keyword evidence="8 11" id="KW-1133">Transmembrane helix</keyword>
<dbReference type="RefSeq" id="WP_237381844.1">
    <property type="nucleotide sequence ID" value="NZ_CP071793.1"/>
</dbReference>
<dbReference type="CDD" id="cd00075">
    <property type="entry name" value="HATPase"/>
    <property type="match status" value="1"/>
</dbReference>
<feature type="transmembrane region" description="Helical" evidence="11">
    <location>
        <begin position="160"/>
        <end position="180"/>
    </location>
</feature>
<evidence type="ECO:0000256" key="3">
    <source>
        <dbReference type="ARBA" id="ARBA00012438"/>
    </source>
</evidence>
<dbReference type="SMART" id="SM00388">
    <property type="entry name" value="HisKA"/>
    <property type="match status" value="1"/>
</dbReference>
<dbReference type="InterPro" id="IPR003594">
    <property type="entry name" value="HATPase_dom"/>
</dbReference>
<feature type="domain" description="Histidine kinase" evidence="12">
    <location>
        <begin position="242"/>
        <end position="456"/>
    </location>
</feature>
<keyword evidence="4" id="KW-0597">Phosphoprotein</keyword>
<dbReference type="GO" id="GO:0000155">
    <property type="term" value="F:phosphorelay sensor kinase activity"/>
    <property type="evidence" value="ECO:0007669"/>
    <property type="project" value="InterPro"/>
</dbReference>
<dbReference type="Pfam" id="PF00512">
    <property type="entry name" value="HisKA"/>
    <property type="match status" value="1"/>
</dbReference>
<dbReference type="CDD" id="cd00082">
    <property type="entry name" value="HisKA"/>
    <property type="match status" value="1"/>
</dbReference>
<evidence type="ECO:0000256" key="1">
    <source>
        <dbReference type="ARBA" id="ARBA00000085"/>
    </source>
</evidence>
<evidence type="ECO:0000259" key="12">
    <source>
        <dbReference type="PROSITE" id="PS50109"/>
    </source>
</evidence>
<keyword evidence="15" id="KW-1185">Reference proteome</keyword>
<evidence type="ECO:0000256" key="2">
    <source>
        <dbReference type="ARBA" id="ARBA00004370"/>
    </source>
</evidence>
<dbReference type="Gene3D" id="6.10.340.10">
    <property type="match status" value="1"/>
</dbReference>
<dbReference type="Gene3D" id="3.30.565.10">
    <property type="entry name" value="Histidine kinase-like ATPase, C-terminal domain"/>
    <property type="match status" value="1"/>
</dbReference>
<evidence type="ECO:0000256" key="10">
    <source>
        <dbReference type="ARBA" id="ARBA00023136"/>
    </source>
</evidence>
<dbReference type="InterPro" id="IPR036890">
    <property type="entry name" value="HATPase_C_sf"/>
</dbReference>
<dbReference type="InterPro" id="IPR005467">
    <property type="entry name" value="His_kinase_dom"/>
</dbReference>
<dbReference type="KEGG" id="scor:J3U87_04545"/>
<comment type="catalytic activity">
    <reaction evidence="1">
        <text>ATP + protein L-histidine = ADP + protein N-phospho-L-histidine.</text>
        <dbReference type="EC" id="2.7.13.3"/>
    </reaction>
</comment>
<evidence type="ECO:0000313" key="14">
    <source>
        <dbReference type="EMBL" id="QTD51718.1"/>
    </source>
</evidence>
<reference evidence="14" key="1">
    <citation type="submission" date="2021-03" db="EMBL/GenBank/DDBJ databases">
        <title>Acanthopleuribacteraceae sp. M133.</title>
        <authorList>
            <person name="Wang G."/>
        </authorList>
    </citation>
    <scope>NUCLEOTIDE SEQUENCE</scope>
    <source>
        <strain evidence="14">M133</strain>
    </source>
</reference>
<dbReference type="PROSITE" id="PS50885">
    <property type="entry name" value="HAMP"/>
    <property type="match status" value="1"/>
</dbReference>
<evidence type="ECO:0000256" key="4">
    <source>
        <dbReference type="ARBA" id="ARBA00022553"/>
    </source>
</evidence>
<dbReference type="Proteomes" id="UP000663929">
    <property type="component" value="Chromosome"/>
</dbReference>
<name>A0A8A4TRR6_SULCO</name>
<evidence type="ECO:0000313" key="15">
    <source>
        <dbReference type="Proteomes" id="UP000663929"/>
    </source>
</evidence>
<comment type="subcellular location">
    <subcellularLocation>
        <location evidence="2">Membrane</location>
    </subcellularLocation>
</comment>
<gene>
    <name evidence="14" type="ORF">J3U87_04545</name>
</gene>
<dbReference type="CDD" id="cd06225">
    <property type="entry name" value="HAMP"/>
    <property type="match status" value="1"/>
</dbReference>
<dbReference type="InterPro" id="IPR003660">
    <property type="entry name" value="HAMP_dom"/>
</dbReference>
<dbReference type="SUPFAM" id="SSF55874">
    <property type="entry name" value="ATPase domain of HSP90 chaperone/DNA topoisomerase II/histidine kinase"/>
    <property type="match status" value="1"/>
</dbReference>
<keyword evidence="7" id="KW-0418">Kinase</keyword>
<dbReference type="PANTHER" id="PTHR45436:SF8">
    <property type="entry name" value="HISTIDINE KINASE"/>
    <property type="match status" value="1"/>
</dbReference>
<dbReference type="PROSITE" id="PS50109">
    <property type="entry name" value="HIS_KIN"/>
    <property type="match status" value="1"/>
</dbReference>
<feature type="domain" description="HAMP" evidence="13">
    <location>
        <begin position="181"/>
        <end position="234"/>
    </location>
</feature>
<dbReference type="InterPro" id="IPR050428">
    <property type="entry name" value="TCS_sensor_his_kinase"/>
</dbReference>
<dbReference type="SUPFAM" id="SSF158472">
    <property type="entry name" value="HAMP domain-like"/>
    <property type="match status" value="1"/>
</dbReference>
<keyword evidence="6 11" id="KW-0812">Transmembrane</keyword>
<keyword evidence="5" id="KW-0808">Transferase</keyword>
<dbReference type="AlphaFoldDB" id="A0A8A4TRR6"/>
<keyword evidence="9" id="KW-0902">Two-component regulatory system</keyword>
<evidence type="ECO:0000256" key="9">
    <source>
        <dbReference type="ARBA" id="ARBA00023012"/>
    </source>
</evidence>
<dbReference type="EC" id="2.7.13.3" evidence="3"/>
<evidence type="ECO:0000256" key="8">
    <source>
        <dbReference type="ARBA" id="ARBA00022989"/>
    </source>
</evidence>
<dbReference type="Pfam" id="PF02518">
    <property type="entry name" value="HATPase_c"/>
    <property type="match status" value="1"/>
</dbReference>
<evidence type="ECO:0000256" key="11">
    <source>
        <dbReference type="SAM" id="Phobius"/>
    </source>
</evidence>
<dbReference type="InterPro" id="IPR003661">
    <property type="entry name" value="HisK_dim/P_dom"/>
</dbReference>
<evidence type="ECO:0000256" key="5">
    <source>
        <dbReference type="ARBA" id="ARBA00022679"/>
    </source>
</evidence>